<dbReference type="InterPro" id="IPR017799">
    <property type="entry name" value="Tscrpt_reg_PadR_acidobac-type"/>
</dbReference>
<dbReference type="SUPFAM" id="SSF46785">
    <property type="entry name" value="Winged helix' DNA-binding domain"/>
    <property type="match status" value="1"/>
</dbReference>
<dbReference type="NCBIfam" id="TIGR03433">
    <property type="entry name" value="padR_acidobact"/>
    <property type="match status" value="1"/>
</dbReference>
<protein>
    <submittedName>
        <fullName evidence="2">PadR family transcriptional regulator</fullName>
    </submittedName>
</protein>
<dbReference type="InterPro" id="IPR036390">
    <property type="entry name" value="WH_DNA-bd_sf"/>
</dbReference>
<accession>A0AAW3ZF44</accession>
<dbReference type="PANTHER" id="PTHR33169:SF14">
    <property type="entry name" value="TRANSCRIPTIONAL REGULATOR RV3488"/>
    <property type="match status" value="1"/>
</dbReference>
<dbReference type="AlphaFoldDB" id="A0AAW3ZF44"/>
<dbReference type="Pfam" id="PF03551">
    <property type="entry name" value="PadR"/>
    <property type="match status" value="1"/>
</dbReference>
<dbReference type="PANTHER" id="PTHR33169">
    <property type="entry name" value="PADR-FAMILY TRANSCRIPTIONAL REGULATOR"/>
    <property type="match status" value="1"/>
</dbReference>
<name>A0AAW3ZF44_9GAMM</name>
<keyword evidence="3" id="KW-1185">Reference proteome</keyword>
<evidence type="ECO:0000259" key="1">
    <source>
        <dbReference type="Pfam" id="PF03551"/>
    </source>
</evidence>
<dbReference type="InterPro" id="IPR052509">
    <property type="entry name" value="Metal_resp_DNA-bind_regulator"/>
</dbReference>
<comment type="caution">
    <text evidence="2">The sequence shown here is derived from an EMBL/GenBank/DDBJ whole genome shotgun (WGS) entry which is preliminary data.</text>
</comment>
<reference evidence="2 3" key="1">
    <citation type="submission" date="2020-09" db="EMBL/GenBank/DDBJ databases">
        <title>Pseudoxanthomonas sp. CAU 1598 isolated from sand of Yaerae Beach.</title>
        <authorList>
            <person name="Kim W."/>
        </authorList>
    </citation>
    <scope>NUCLEOTIDE SEQUENCE [LARGE SCALE GENOMIC DNA]</scope>
    <source>
        <strain evidence="2 3">CAU 1598</strain>
    </source>
</reference>
<sequence length="117" mass="13749">MTDIDARLLDREMKKGSAELIVLSIVEGRARHGYEISKLIEQRSGGRLSFHIASLYPLLYRLEERGWLHGRWVEKPGERRRRFYELTPLGKQVLARQRDTWRSFVEAMDLITGEQHA</sequence>
<gene>
    <name evidence="2" type="ORF">IFO71_00800</name>
</gene>
<dbReference type="EMBL" id="JACYTR010000001">
    <property type="protein sequence ID" value="MBD8524269.1"/>
    <property type="molecule type" value="Genomic_DNA"/>
</dbReference>
<dbReference type="RefSeq" id="WP_192027611.1">
    <property type="nucleotide sequence ID" value="NZ_JACYTR010000001.1"/>
</dbReference>
<evidence type="ECO:0000313" key="2">
    <source>
        <dbReference type="EMBL" id="MBD8524269.1"/>
    </source>
</evidence>
<evidence type="ECO:0000313" key="3">
    <source>
        <dbReference type="Proteomes" id="UP000613768"/>
    </source>
</evidence>
<organism evidence="2 3">
    <name type="scientific">Pseudomarimonas arenosa</name>
    <dbReference type="NCBI Taxonomy" id="2774145"/>
    <lineage>
        <taxon>Bacteria</taxon>
        <taxon>Pseudomonadati</taxon>
        <taxon>Pseudomonadota</taxon>
        <taxon>Gammaproteobacteria</taxon>
        <taxon>Lysobacterales</taxon>
        <taxon>Lysobacteraceae</taxon>
        <taxon>Pseudomarimonas</taxon>
    </lineage>
</organism>
<dbReference type="InterPro" id="IPR005149">
    <property type="entry name" value="Tscrpt_reg_PadR_N"/>
</dbReference>
<proteinExistence type="predicted"/>
<dbReference type="Proteomes" id="UP000613768">
    <property type="component" value="Unassembled WGS sequence"/>
</dbReference>
<feature type="domain" description="Transcription regulator PadR N-terminal" evidence="1">
    <location>
        <begin position="22"/>
        <end position="95"/>
    </location>
</feature>
<dbReference type="Gene3D" id="1.10.10.10">
    <property type="entry name" value="Winged helix-like DNA-binding domain superfamily/Winged helix DNA-binding domain"/>
    <property type="match status" value="1"/>
</dbReference>
<dbReference type="InterPro" id="IPR036388">
    <property type="entry name" value="WH-like_DNA-bd_sf"/>
</dbReference>